<dbReference type="EMBL" id="VSDQ01000679">
    <property type="protein sequence ID" value="TYA73968.1"/>
    <property type="molecule type" value="Genomic_DNA"/>
</dbReference>
<evidence type="ECO:0000313" key="2">
    <source>
        <dbReference type="EMBL" id="TYA73968.1"/>
    </source>
</evidence>
<dbReference type="OrthoDB" id="580775at2"/>
<dbReference type="InterPro" id="IPR042099">
    <property type="entry name" value="ANL_N_sf"/>
</dbReference>
<organism evidence="2 3">
    <name type="scientific">Seonamhaeicola marinus</name>
    <dbReference type="NCBI Taxonomy" id="1912246"/>
    <lineage>
        <taxon>Bacteria</taxon>
        <taxon>Pseudomonadati</taxon>
        <taxon>Bacteroidota</taxon>
        <taxon>Flavobacteriia</taxon>
        <taxon>Flavobacteriales</taxon>
        <taxon>Flavobacteriaceae</taxon>
    </lineage>
</organism>
<name>A0A5D0HRQ7_9FLAO</name>
<dbReference type="RefSeq" id="WP_148542404.1">
    <property type="nucleotide sequence ID" value="NZ_VSDQ01000679.1"/>
</dbReference>
<dbReference type="InterPro" id="IPR045851">
    <property type="entry name" value="AMP-bd_C_sf"/>
</dbReference>
<dbReference type="PANTHER" id="PTHR43845:SF1">
    <property type="entry name" value="BLR5969 PROTEIN"/>
    <property type="match status" value="1"/>
</dbReference>
<dbReference type="SUPFAM" id="SSF56801">
    <property type="entry name" value="Acetyl-CoA synthetase-like"/>
    <property type="match status" value="1"/>
</dbReference>
<keyword evidence="3" id="KW-1185">Reference proteome</keyword>
<proteinExistence type="predicted"/>
<feature type="domain" description="AMP-dependent synthetase/ligase" evidence="1">
    <location>
        <begin position="75"/>
        <end position="286"/>
    </location>
</feature>
<keyword evidence="2" id="KW-0436">Ligase</keyword>
<evidence type="ECO:0000259" key="1">
    <source>
        <dbReference type="Pfam" id="PF00501"/>
    </source>
</evidence>
<evidence type="ECO:0000313" key="3">
    <source>
        <dbReference type="Proteomes" id="UP000323930"/>
    </source>
</evidence>
<comment type="caution">
    <text evidence="2">The sequence shown here is derived from an EMBL/GenBank/DDBJ whole genome shotgun (WGS) entry which is preliminary data.</text>
</comment>
<dbReference type="AlphaFoldDB" id="A0A5D0HRQ7"/>
<dbReference type="PANTHER" id="PTHR43845">
    <property type="entry name" value="BLR5969 PROTEIN"/>
    <property type="match status" value="1"/>
</dbReference>
<sequence>MIPEIEKASKLEIKAFQEEKLRTLLAYLDKKSPYYKRLFQKHSIDISNIKTIEDLAKIPVTTKDELQKYNDDFLCVSKREIIDYVTTSGTLGDPVTFALTDNDLDRLAYNEAISFACAGVTKDDTVQLMTTIDRRFMAGLAYFLGVRKIGAGIIRVGAGIPELQWDSILKFKPTYLIAVPSFLLKLIAYAKRNNIDLDNCSVKGVICIGEPLRNQDFSLNTLASKITAEWDIKLYSTYASTEMNTAFTECEHQQGGHHHPELIIVEILDEHNNPLPNGVEGELTITTLGIEGMPLLRFKTGDMVVAHDDPCECGRNTIRLGPIVGRKKQMIKYKGTTLYPPMMNNILHDFNEIESYVIEIFHNDIGTDEILIKIATKDESTKLLQKLKDHFRAKLRVTPKIEYHTKKDIETLRFPIMSRKPINIIDRR</sequence>
<gene>
    <name evidence="2" type="ORF">FUA24_11510</name>
</gene>
<dbReference type="Pfam" id="PF00501">
    <property type="entry name" value="AMP-binding"/>
    <property type="match status" value="1"/>
</dbReference>
<protein>
    <submittedName>
        <fullName evidence="2">Phenylacetate--CoA ligase</fullName>
    </submittedName>
</protein>
<dbReference type="InterPro" id="IPR000873">
    <property type="entry name" value="AMP-dep_synth/lig_dom"/>
</dbReference>
<dbReference type="Gene3D" id="3.40.50.12780">
    <property type="entry name" value="N-terminal domain of ligase-like"/>
    <property type="match status" value="1"/>
</dbReference>
<reference evidence="2 3" key="1">
    <citation type="submission" date="2019-08" db="EMBL/GenBank/DDBJ databases">
        <title>Seonamhaeicola sediminis sp. nov., isolated from marine sediment.</title>
        <authorList>
            <person name="Cao W.R."/>
        </authorList>
    </citation>
    <scope>NUCLEOTIDE SEQUENCE [LARGE SCALE GENOMIC DNA]</scope>
    <source>
        <strain evidence="2 3">B011</strain>
    </source>
</reference>
<dbReference type="Proteomes" id="UP000323930">
    <property type="component" value="Unassembled WGS sequence"/>
</dbReference>
<dbReference type="GO" id="GO:0016874">
    <property type="term" value="F:ligase activity"/>
    <property type="evidence" value="ECO:0007669"/>
    <property type="project" value="UniProtKB-KW"/>
</dbReference>
<dbReference type="Gene3D" id="3.30.300.30">
    <property type="match status" value="1"/>
</dbReference>
<accession>A0A5D0HRQ7</accession>